<evidence type="ECO:0000256" key="7">
    <source>
        <dbReference type="ARBA" id="ARBA00023204"/>
    </source>
</evidence>
<keyword evidence="6" id="KW-0227">DNA damage</keyword>
<evidence type="ECO:0000313" key="9">
    <source>
        <dbReference type="EMBL" id="ALO80432.1"/>
    </source>
</evidence>
<dbReference type="Proteomes" id="UP000226403">
    <property type="component" value="Segment"/>
</dbReference>
<keyword evidence="5" id="KW-0235">DNA replication</keyword>
<proteinExistence type="inferred from homology"/>
<dbReference type="GO" id="GO:0005524">
    <property type="term" value="F:ATP binding"/>
    <property type="evidence" value="ECO:0007669"/>
    <property type="project" value="InterPro"/>
</dbReference>
<dbReference type="GO" id="GO:0006260">
    <property type="term" value="P:DNA replication"/>
    <property type="evidence" value="ECO:0007669"/>
    <property type="project" value="UniProtKB-KW"/>
</dbReference>
<comment type="cofactor">
    <cofactor evidence="1">
        <name>a divalent metal cation</name>
        <dbReference type="ChEBI" id="CHEBI:60240"/>
    </cofactor>
</comment>
<dbReference type="Gene3D" id="3.30.470.30">
    <property type="entry name" value="DNA ligase/mRNA capping enzyme"/>
    <property type="match status" value="1"/>
</dbReference>
<evidence type="ECO:0000256" key="2">
    <source>
        <dbReference type="ARBA" id="ARBA00007572"/>
    </source>
</evidence>
<dbReference type="PANTHER" id="PTHR47810:SF1">
    <property type="entry name" value="DNA LIGASE B"/>
    <property type="match status" value="1"/>
</dbReference>
<evidence type="ECO:0000256" key="1">
    <source>
        <dbReference type="ARBA" id="ARBA00001968"/>
    </source>
</evidence>
<dbReference type="InterPro" id="IPR012340">
    <property type="entry name" value="NA-bd_OB-fold"/>
</dbReference>
<comment type="similarity">
    <text evidence="2">Belongs to the ATP-dependent DNA ligase family.</text>
</comment>
<keyword evidence="4 9" id="KW-0436">Ligase</keyword>
<dbReference type="InterPro" id="IPR012310">
    <property type="entry name" value="DNA_ligase_ATP-dep_cent"/>
</dbReference>
<evidence type="ECO:0000256" key="3">
    <source>
        <dbReference type="ARBA" id="ARBA00013308"/>
    </source>
</evidence>
<feature type="domain" description="ATP-dependent DNA ligase family profile" evidence="8">
    <location>
        <begin position="145"/>
        <end position="356"/>
    </location>
</feature>
<dbReference type="PANTHER" id="PTHR47810">
    <property type="entry name" value="DNA LIGASE"/>
    <property type="match status" value="1"/>
</dbReference>
<dbReference type="EMBL" id="KT962247">
    <property type="protein sequence ID" value="ALO80432.1"/>
    <property type="molecule type" value="Genomic_DNA"/>
</dbReference>
<evidence type="ECO:0000256" key="4">
    <source>
        <dbReference type="ARBA" id="ARBA00022598"/>
    </source>
</evidence>
<name>A0A0S2MWX8_9CAUD</name>
<dbReference type="Pfam" id="PF01068">
    <property type="entry name" value="DNA_ligase_A_M"/>
    <property type="match status" value="1"/>
</dbReference>
<dbReference type="SUPFAM" id="SSF56091">
    <property type="entry name" value="DNA ligase/mRNA capping enzyme, catalytic domain"/>
    <property type="match status" value="1"/>
</dbReference>
<evidence type="ECO:0000313" key="10">
    <source>
        <dbReference type="Proteomes" id="UP000226403"/>
    </source>
</evidence>
<gene>
    <name evidence="9" type="ORF">Phi17218_029</name>
</gene>
<sequence>MAIKSILDEIANEAGDKAKMAILSKYKGNPLLLTVIYKALSKRVKFYIKQIPEYSKLETEFAMPLSAAILQLEMLSSREVTGNDAVNFLAALLNSVNPDDAYVLEKIIQKDLKIGIATTYINKVIPNLLEKTPYMGAKPYSEELIAKLFEAGEVVSDIKMDGRYCNAIIRGGEVELESRQGEKTFIGEAYFLKQLTTLPDCVLNGELTILDMNRYEANGVITSIIDIEKNREKRTEEETHNKLCNFSNKHGDYLSVLNRIVYTVWDTITVDEYFDKKSNEGYASRKLSLYTCLDILTGIYESNSRVELVESRKVKNKEEAINHFVDALNRGLEGTMLKAANGKWKDGKPNWQVKMKLDINLDLKIIGFNYGKKGTKNENVISTLQTESSCGLIKTNPSGMDEDMMKFVTANQESLLGTIVEIRCCGLSMDKNDNWSTLHPSVVKLRDDKSTCDSLKTAIEIENAAKTVTK</sequence>
<dbReference type="GO" id="GO:0003910">
    <property type="term" value="F:DNA ligase (ATP) activity"/>
    <property type="evidence" value="ECO:0007669"/>
    <property type="project" value="InterPro"/>
</dbReference>
<evidence type="ECO:0000256" key="5">
    <source>
        <dbReference type="ARBA" id="ARBA00022705"/>
    </source>
</evidence>
<organism evidence="9 10">
    <name type="scientific">Cellulophaga phage phi17:2_18</name>
    <dbReference type="NCBI Taxonomy" id="1747283"/>
    <lineage>
        <taxon>Viruses</taxon>
        <taxon>Duplodnaviria</taxon>
        <taxon>Heunggongvirae</taxon>
        <taxon>Uroviricota</taxon>
        <taxon>Caudoviricetes</taxon>
        <taxon>Lightbulbvirus</taxon>
        <taxon>Lightbulbvirus Cba172</taxon>
    </lineage>
</organism>
<dbReference type="InterPro" id="IPR050326">
    <property type="entry name" value="NAD_dep_DNA_ligaseB"/>
</dbReference>
<dbReference type="GO" id="GO:0006281">
    <property type="term" value="P:DNA repair"/>
    <property type="evidence" value="ECO:0007669"/>
    <property type="project" value="UniProtKB-KW"/>
</dbReference>
<accession>A0A0S2MWX8</accession>
<evidence type="ECO:0000256" key="6">
    <source>
        <dbReference type="ARBA" id="ARBA00022763"/>
    </source>
</evidence>
<protein>
    <recommendedName>
        <fullName evidence="3">DNA ligase</fullName>
    </recommendedName>
</protein>
<dbReference type="GO" id="GO:0006310">
    <property type="term" value="P:DNA recombination"/>
    <property type="evidence" value="ECO:0007669"/>
    <property type="project" value="InterPro"/>
</dbReference>
<keyword evidence="7" id="KW-0234">DNA repair</keyword>
<dbReference type="SUPFAM" id="SSF50249">
    <property type="entry name" value="Nucleic acid-binding proteins"/>
    <property type="match status" value="1"/>
</dbReference>
<evidence type="ECO:0000259" key="8">
    <source>
        <dbReference type="Pfam" id="PF01068"/>
    </source>
</evidence>
<reference evidence="9 10" key="1">
    <citation type="submission" date="2015-10" db="EMBL/GenBank/DDBJ databases">
        <title>Large-scale maps of variable infection efficiencies in aquatic Bacteriodetes phage-host model systems.</title>
        <authorList>
            <person name="Holmfeldt K."/>
            <person name="Solonenko N."/>
            <person name="Howard-Varona C."/>
            <person name="Moreno M."/>
            <person name="Malmstrom R.R."/>
            <person name="Blow M.J."/>
            <person name="Sullivan M.B."/>
        </authorList>
    </citation>
    <scope>NUCLEOTIDE SEQUENCE [LARGE SCALE GENOMIC DNA]</scope>
</reference>